<dbReference type="Pfam" id="PF04542">
    <property type="entry name" value="Sigma70_r2"/>
    <property type="match status" value="1"/>
</dbReference>
<comment type="similarity">
    <text evidence="1">Belongs to the sigma-70 factor family. ECF subfamily.</text>
</comment>
<dbReference type="InterPro" id="IPR014284">
    <property type="entry name" value="RNA_pol_sigma-70_dom"/>
</dbReference>
<dbReference type="PANTHER" id="PTHR43133:SF8">
    <property type="entry name" value="RNA POLYMERASE SIGMA FACTOR HI_1459-RELATED"/>
    <property type="match status" value="1"/>
</dbReference>
<keyword evidence="5" id="KW-0804">Transcription</keyword>
<dbReference type="NCBIfam" id="TIGR02937">
    <property type="entry name" value="sigma70-ECF"/>
    <property type="match status" value="1"/>
</dbReference>
<accession>A6G0C9</accession>
<reference evidence="8 9" key="1">
    <citation type="submission" date="2007-06" db="EMBL/GenBank/DDBJ databases">
        <authorList>
            <person name="Shimkets L."/>
            <person name="Ferriera S."/>
            <person name="Johnson J."/>
            <person name="Kravitz S."/>
            <person name="Beeson K."/>
            <person name="Sutton G."/>
            <person name="Rogers Y.-H."/>
            <person name="Friedman R."/>
            <person name="Frazier M."/>
            <person name="Venter J.C."/>
        </authorList>
    </citation>
    <scope>NUCLEOTIDE SEQUENCE [LARGE SCALE GENOMIC DNA]</scope>
    <source>
        <strain evidence="8 9">SIR-1</strain>
    </source>
</reference>
<dbReference type="SUPFAM" id="SSF88659">
    <property type="entry name" value="Sigma3 and sigma4 domains of RNA polymerase sigma factors"/>
    <property type="match status" value="1"/>
</dbReference>
<gene>
    <name evidence="8" type="ORF">PPSIR1_36819</name>
</gene>
<evidence type="ECO:0000259" key="6">
    <source>
        <dbReference type="Pfam" id="PF04542"/>
    </source>
</evidence>
<name>A6G0C9_9BACT</name>
<dbReference type="InterPro" id="IPR013324">
    <property type="entry name" value="RNA_pol_sigma_r3/r4-like"/>
</dbReference>
<dbReference type="GO" id="GO:0003677">
    <property type="term" value="F:DNA binding"/>
    <property type="evidence" value="ECO:0007669"/>
    <property type="project" value="UniProtKB-KW"/>
</dbReference>
<dbReference type="SUPFAM" id="SSF88946">
    <property type="entry name" value="Sigma2 domain of RNA polymerase sigma factors"/>
    <property type="match status" value="1"/>
</dbReference>
<dbReference type="Pfam" id="PF08281">
    <property type="entry name" value="Sigma70_r4_2"/>
    <property type="match status" value="1"/>
</dbReference>
<comment type="caution">
    <text evidence="8">The sequence shown here is derived from an EMBL/GenBank/DDBJ whole genome shotgun (WGS) entry which is preliminary data.</text>
</comment>
<dbReference type="Gene3D" id="1.10.10.10">
    <property type="entry name" value="Winged helix-like DNA-binding domain superfamily/Winged helix DNA-binding domain"/>
    <property type="match status" value="1"/>
</dbReference>
<dbReference type="STRING" id="391625.PPSIR1_36819"/>
<dbReference type="OrthoDB" id="9780326at2"/>
<evidence type="ECO:0000256" key="4">
    <source>
        <dbReference type="ARBA" id="ARBA00023125"/>
    </source>
</evidence>
<evidence type="ECO:0000313" key="8">
    <source>
        <dbReference type="EMBL" id="EDM80575.1"/>
    </source>
</evidence>
<feature type="domain" description="RNA polymerase sigma factor 70 region 4 type 2" evidence="7">
    <location>
        <begin position="128"/>
        <end position="180"/>
    </location>
</feature>
<evidence type="ECO:0000256" key="5">
    <source>
        <dbReference type="ARBA" id="ARBA00023163"/>
    </source>
</evidence>
<dbReference type="InterPro" id="IPR007627">
    <property type="entry name" value="RNA_pol_sigma70_r2"/>
</dbReference>
<keyword evidence="4" id="KW-0238">DNA-binding</keyword>
<feature type="domain" description="RNA polymerase sigma-70 region 2" evidence="6">
    <location>
        <begin position="35"/>
        <end position="98"/>
    </location>
</feature>
<evidence type="ECO:0000256" key="2">
    <source>
        <dbReference type="ARBA" id="ARBA00023015"/>
    </source>
</evidence>
<evidence type="ECO:0000256" key="1">
    <source>
        <dbReference type="ARBA" id="ARBA00010641"/>
    </source>
</evidence>
<keyword evidence="9" id="KW-1185">Reference proteome</keyword>
<dbReference type="Gene3D" id="1.10.1740.10">
    <property type="match status" value="1"/>
</dbReference>
<proteinExistence type="inferred from homology"/>
<organism evidence="8 9">
    <name type="scientific">Plesiocystis pacifica SIR-1</name>
    <dbReference type="NCBI Taxonomy" id="391625"/>
    <lineage>
        <taxon>Bacteria</taxon>
        <taxon>Pseudomonadati</taxon>
        <taxon>Myxococcota</taxon>
        <taxon>Polyangia</taxon>
        <taxon>Nannocystales</taxon>
        <taxon>Nannocystaceae</taxon>
        <taxon>Plesiocystis</taxon>
    </lineage>
</organism>
<dbReference type="PANTHER" id="PTHR43133">
    <property type="entry name" value="RNA POLYMERASE ECF-TYPE SIGMA FACTO"/>
    <property type="match status" value="1"/>
</dbReference>
<evidence type="ECO:0000256" key="3">
    <source>
        <dbReference type="ARBA" id="ARBA00023082"/>
    </source>
</evidence>
<sequence length="214" mass="24054">MATPANAPAASPCPDKALLEAWRAGDVDAGASLFARHYKSVARFFTNRLGPDCDDLIQATFLGCVEGFERFRGDASFRTLLFAIARNKLLKHLRNHARDRARFDPASVSIAASLPSSGSVLAARRERQLLLLALQRLPVDTQLMLELYYWENMRVAEIAAILDRPSPTIRTRMARGRQQLARELEALSHSQAELEHSLRGFERWAEALHAEFDR</sequence>
<dbReference type="GO" id="GO:0016987">
    <property type="term" value="F:sigma factor activity"/>
    <property type="evidence" value="ECO:0007669"/>
    <property type="project" value="UniProtKB-KW"/>
</dbReference>
<evidence type="ECO:0000259" key="7">
    <source>
        <dbReference type="Pfam" id="PF08281"/>
    </source>
</evidence>
<keyword evidence="3" id="KW-0731">Sigma factor</keyword>
<dbReference type="GO" id="GO:0006352">
    <property type="term" value="P:DNA-templated transcription initiation"/>
    <property type="evidence" value="ECO:0007669"/>
    <property type="project" value="InterPro"/>
</dbReference>
<protein>
    <submittedName>
        <fullName evidence="8">RNA polymerase sigma factor</fullName>
    </submittedName>
</protein>
<keyword evidence="2" id="KW-0805">Transcription regulation</keyword>
<dbReference type="InterPro" id="IPR039425">
    <property type="entry name" value="RNA_pol_sigma-70-like"/>
</dbReference>
<dbReference type="Proteomes" id="UP000005801">
    <property type="component" value="Unassembled WGS sequence"/>
</dbReference>
<dbReference type="RefSeq" id="WP_006970178.1">
    <property type="nucleotide sequence ID" value="NZ_ABCS01000009.1"/>
</dbReference>
<dbReference type="InterPro" id="IPR013249">
    <property type="entry name" value="RNA_pol_sigma70_r4_t2"/>
</dbReference>
<dbReference type="InterPro" id="IPR013325">
    <property type="entry name" value="RNA_pol_sigma_r2"/>
</dbReference>
<dbReference type="eggNOG" id="COG1595">
    <property type="taxonomic scope" value="Bacteria"/>
</dbReference>
<dbReference type="AlphaFoldDB" id="A6G0C9"/>
<dbReference type="InterPro" id="IPR036388">
    <property type="entry name" value="WH-like_DNA-bd_sf"/>
</dbReference>
<dbReference type="EMBL" id="ABCS01000009">
    <property type="protein sequence ID" value="EDM80575.1"/>
    <property type="molecule type" value="Genomic_DNA"/>
</dbReference>
<evidence type="ECO:0000313" key="9">
    <source>
        <dbReference type="Proteomes" id="UP000005801"/>
    </source>
</evidence>